<dbReference type="AlphaFoldDB" id="A0A0K2H1E9"/>
<feature type="transmembrane region" description="Helical" evidence="1">
    <location>
        <begin position="12"/>
        <end position="38"/>
    </location>
</feature>
<dbReference type="KEGG" id="clw:CLAC_09150"/>
<feature type="transmembrane region" description="Helical" evidence="1">
    <location>
        <begin position="106"/>
        <end position="127"/>
    </location>
</feature>
<keyword evidence="1" id="KW-0472">Membrane</keyword>
<accession>A0A0K2H1E9</accession>
<feature type="transmembrane region" description="Helical" evidence="1">
    <location>
        <begin position="76"/>
        <end position="94"/>
    </location>
</feature>
<feature type="transmembrane region" description="Helical" evidence="1">
    <location>
        <begin position="133"/>
        <end position="163"/>
    </location>
</feature>
<feature type="transmembrane region" description="Helical" evidence="1">
    <location>
        <begin position="50"/>
        <end position="70"/>
    </location>
</feature>
<dbReference type="PATRIC" id="fig|1408189.4.peg.1829"/>
<name>A0A0K2H1E9_9CORY</name>
<evidence type="ECO:0000256" key="1">
    <source>
        <dbReference type="SAM" id="Phobius"/>
    </source>
</evidence>
<proteinExistence type="predicted"/>
<evidence type="ECO:0000313" key="2">
    <source>
        <dbReference type="EMBL" id="ALA67854.1"/>
    </source>
</evidence>
<sequence length="166" mass="17936">MRFLLPDFSLASLGNVLLVYALVLALHTALAWGGAAWFARKYDQRVGPWVAMEVFVLALVISFATLSWMPEGQFNYSPWQILCSGLAMVILVAVRVLRLRDIYPNFLLVWWAAVAGYALGWSVISGVKDSTGLWAAGLMFLVMGLTAGLGAVAGLAAGLRAWLSAS</sequence>
<gene>
    <name evidence="2" type="ORF">CLAC_09150</name>
</gene>
<keyword evidence="3" id="KW-1185">Reference proteome</keyword>
<dbReference type="Proteomes" id="UP000058446">
    <property type="component" value="Chromosome"/>
</dbReference>
<dbReference type="RefSeq" id="WP_053412629.1">
    <property type="nucleotide sequence ID" value="NZ_CP006841.1"/>
</dbReference>
<protein>
    <submittedName>
        <fullName evidence="2">Uncharacterized protein</fullName>
    </submittedName>
</protein>
<dbReference type="EMBL" id="CP006841">
    <property type="protein sequence ID" value="ALA67854.1"/>
    <property type="molecule type" value="Genomic_DNA"/>
</dbReference>
<reference evidence="2 3" key="1">
    <citation type="submission" date="2013-10" db="EMBL/GenBank/DDBJ databases">
        <title>Complete genome sequence of Corynebacterium lactis DSM 45799(T), isolated from raw cow milk.</title>
        <authorList>
            <person name="Ruckert C."/>
            <person name="Albersmeier A."/>
            <person name="Lipski A."/>
            <person name="Kalinowski J."/>
        </authorList>
    </citation>
    <scope>NUCLEOTIDE SEQUENCE [LARGE SCALE GENOMIC DNA]</scope>
    <source>
        <strain evidence="2 3">RW2-5</strain>
    </source>
</reference>
<keyword evidence="1" id="KW-1133">Transmembrane helix</keyword>
<evidence type="ECO:0000313" key="3">
    <source>
        <dbReference type="Proteomes" id="UP000058446"/>
    </source>
</evidence>
<dbReference type="OrthoDB" id="4423710at2"/>
<organism evidence="2 3">
    <name type="scientific">Corynebacterium lactis RW2-5</name>
    <dbReference type="NCBI Taxonomy" id="1408189"/>
    <lineage>
        <taxon>Bacteria</taxon>
        <taxon>Bacillati</taxon>
        <taxon>Actinomycetota</taxon>
        <taxon>Actinomycetes</taxon>
        <taxon>Mycobacteriales</taxon>
        <taxon>Corynebacteriaceae</taxon>
        <taxon>Corynebacterium</taxon>
    </lineage>
</organism>
<keyword evidence="1" id="KW-0812">Transmembrane</keyword>